<feature type="disulfide bond" evidence="10">
    <location>
        <begin position="2242"/>
        <end position="2269"/>
    </location>
</feature>
<evidence type="ECO:0000256" key="6">
    <source>
        <dbReference type="ARBA" id="ARBA00023157"/>
    </source>
</evidence>
<feature type="domain" description="EGF-like" evidence="15">
    <location>
        <begin position="6236"/>
        <end position="6274"/>
    </location>
</feature>
<keyword evidence="10" id="KW-0768">Sushi</keyword>
<evidence type="ECO:0000256" key="12">
    <source>
        <dbReference type="SAM" id="Phobius"/>
    </source>
</evidence>
<dbReference type="Pfam" id="PF00431">
    <property type="entry name" value="CUB"/>
    <property type="match status" value="1"/>
</dbReference>
<feature type="domain" description="EGF-like" evidence="15">
    <location>
        <begin position="933"/>
        <end position="968"/>
    </location>
</feature>
<name>A0A8J9YT82_BRALA</name>
<comment type="subcellular location">
    <subcellularLocation>
        <location evidence="1">Secreted</location>
    </subcellularLocation>
</comment>
<evidence type="ECO:0000256" key="2">
    <source>
        <dbReference type="ARBA" id="ARBA00022525"/>
    </source>
</evidence>
<dbReference type="SUPFAM" id="SSF49854">
    <property type="entry name" value="Spermadhesin, CUB domain"/>
    <property type="match status" value="1"/>
</dbReference>
<feature type="domain" description="VWFA" evidence="16">
    <location>
        <begin position="4609"/>
        <end position="4784"/>
    </location>
</feature>
<feature type="domain" description="Sushi" evidence="17">
    <location>
        <begin position="4530"/>
        <end position="4585"/>
    </location>
</feature>
<feature type="domain" description="VWFA" evidence="16">
    <location>
        <begin position="441"/>
        <end position="613"/>
    </location>
</feature>
<organism evidence="18 19">
    <name type="scientific">Branchiostoma lanceolatum</name>
    <name type="common">Common lancelet</name>
    <name type="synonym">Amphioxus lanceolatum</name>
    <dbReference type="NCBI Taxonomy" id="7740"/>
    <lineage>
        <taxon>Eukaryota</taxon>
        <taxon>Metazoa</taxon>
        <taxon>Chordata</taxon>
        <taxon>Cephalochordata</taxon>
        <taxon>Leptocardii</taxon>
        <taxon>Amphioxiformes</taxon>
        <taxon>Branchiostomatidae</taxon>
        <taxon>Branchiostoma</taxon>
    </lineage>
</organism>
<feature type="domain" description="VWFA" evidence="16">
    <location>
        <begin position="2289"/>
        <end position="2460"/>
    </location>
</feature>
<reference evidence="18" key="1">
    <citation type="submission" date="2022-01" db="EMBL/GenBank/DDBJ databases">
        <authorList>
            <person name="Braso-Vives M."/>
        </authorList>
    </citation>
    <scope>NUCLEOTIDE SEQUENCE</scope>
</reference>
<dbReference type="PROSITE" id="PS01186">
    <property type="entry name" value="EGF_2"/>
    <property type="match status" value="4"/>
</dbReference>
<feature type="domain" description="Sushi" evidence="17">
    <location>
        <begin position="2215"/>
        <end position="2271"/>
    </location>
</feature>
<feature type="domain" description="VWFA" evidence="16">
    <location>
        <begin position="4069"/>
        <end position="4240"/>
    </location>
</feature>
<evidence type="ECO:0000256" key="9">
    <source>
        <dbReference type="PROSITE-ProRule" id="PRU00076"/>
    </source>
</evidence>
<feature type="disulfide bond" evidence="9">
    <location>
        <begin position="5693"/>
        <end position="5702"/>
    </location>
</feature>
<dbReference type="SMART" id="SM00327">
    <property type="entry name" value="VWA"/>
    <property type="match status" value="24"/>
</dbReference>
<feature type="domain" description="VWFA" evidence="16">
    <location>
        <begin position="2036"/>
        <end position="2207"/>
    </location>
</feature>
<feature type="disulfide bond" evidence="8">
    <location>
        <begin position="27"/>
        <end position="54"/>
    </location>
</feature>
<feature type="disulfide bond" evidence="10">
    <location>
        <begin position="1190"/>
        <end position="1217"/>
    </location>
</feature>
<evidence type="ECO:0000256" key="4">
    <source>
        <dbReference type="ARBA" id="ARBA00022729"/>
    </source>
</evidence>
<evidence type="ECO:0000313" key="18">
    <source>
        <dbReference type="EMBL" id="CAH1241296.1"/>
    </source>
</evidence>
<dbReference type="PROSITE" id="PS50923">
    <property type="entry name" value="SUSHI"/>
    <property type="match status" value="22"/>
</dbReference>
<dbReference type="PANTHER" id="PTHR24020">
    <property type="entry name" value="COLLAGEN ALPHA"/>
    <property type="match status" value="1"/>
</dbReference>
<feature type="domain" description="Sushi" evidence="17">
    <location>
        <begin position="3500"/>
        <end position="3556"/>
    </location>
</feature>
<evidence type="ECO:0000259" key="14">
    <source>
        <dbReference type="PROSITE" id="PS01180"/>
    </source>
</evidence>
<feature type="disulfide bond" evidence="9">
    <location>
        <begin position="5135"/>
        <end position="5152"/>
    </location>
</feature>
<feature type="domain" description="VWFA" evidence="16">
    <location>
        <begin position="5177"/>
        <end position="5351"/>
    </location>
</feature>
<feature type="disulfide bond" evidence="10">
    <location>
        <begin position="5383"/>
        <end position="5410"/>
    </location>
</feature>
<feature type="domain" description="VWFA" evidence="16">
    <location>
        <begin position="6001"/>
        <end position="6172"/>
    </location>
</feature>
<gene>
    <name evidence="18" type="primary">COL6A3</name>
    <name evidence="18" type="ORF">BLAG_LOCUS4995</name>
</gene>
<feature type="domain" description="VWFA" evidence="16">
    <location>
        <begin position="1241"/>
        <end position="1416"/>
    </location>
</feature>
<feature type="domain" description="EGF-like" evidence="15">
    <location>
        <begin position="4843"/>
        <end position="4878"/>
    </location>
</feature>
<dbReference type="FunFam" id="2.10.70.10:FF:000132">
    <property type="entry name" value="Uncharacterized protein"/>
    <property type="match status" value="9"/>
</dbReference>
<dbReference type="SMART" id="SM00042">
    <property type="entry name" value="CUB"/>
    <property type="match status" value="1"/>
</dbReference>
<dbReference type="SMART" id="SM00181">
    <property type="entry name" value="EGF"/>
    <property type="match status" value="9"/>
</dbReference>
<dbReference type="PROSITE" id="PS00022">
    <property type="entry name" value="EGF_1"/>
    <property type="match status" value="9"/>
</dbReference>
<feature type="disulfide bond" evidence="10">
    <location>
        <begin position="3011"/>
        <end position="3038"/>
    </location>
</feature>
<feature type="disulfide bond" evidence="10">
    <location>
        <begin position="4815"/>
        <end position="4842"/>
    </location>
</feature>
<dbReference type="Gene3D" id="3.40.50.410">
    <property type="entry name" value="von Willebrand factor, type A domain"/>
    <property type="match status" value="24"/>
</dbReference>
<keyword evidence="3 9" id="KW-0245">EGF-like domain</keyword>
<feature type="domain" description="VWFA" evidence="16">
    <location>
        <begin position="3861"/>
        <end position="4032"/>
    </location>
</feature>
<dbReference type="SUPFAM" id="SSF57196">
    <property type="entry name" value="EGF/Laminin"/>
    <property type="match status" value="3"/>
</dbReference>
<dbReference type="InterPro" id="IPR035976">
    <property type="entry name" value="Sushi/SCR/CCP_sf"/>
</dbReference>
<feature type="domain" description="VWFA" evidence="16">
    <location>
        <begin position="5430"/>
        <end position="5603"/>
    </location>
</feature>
<feature type="domain" description="VWFA" evidence="16">
    <location>
        <begin position="2547"/>
        <end position="2718"/>
    </location>
</feature>
<feature type="signal peptide" evidence="13">
    <location>
        <begin position="1"/>
        <end position="23"/>
    </location>
</feature>
<dbReference type="FunFam" id="2.10.25.10:FF:000434">
    <property type="entry name" value="Predicted protein"/>
    <property type="match status" value="1"/>
</dbReference>
<dbReference type="InterPro" id="IPR000859">
    <property type="entry name" value="CUB_dom"/>
</dbReference>
<dbReference type="SMART" id="SM00179">
    <property type="entry name" value="EGF_CA"/>
    <property type="match status" value="9"/>
</dbReference>
<feature type="domain" description="Sushi" evidence="17">
    <location>
        <begin position="1163"/>
        <end position="1219"/>
    </location>
</feature>
<dbReference type="InterPro" id="IPR000742">
    <property type="entry name" value="EGF"/>
</dbReference>
<feature type="disulfide bond" evidence="9">
    <location>
        <begin position="5959"/>
        <end position="5976"/>
    </location>
</feature>
<feature type="domain" description="Sushi" evidence="17">
    <location>
        <begin position="6180"/>
        <end position="6236"/>
    </location>
</feature>
<dbReference type="SUPFAM" id="SSF53300">
    <property type="entry name" value="vWA-like"/>
    <property type="match status" value="24"/>
</dbReference>
<dbReference type="FunFam" id="3.40.50.410:FF:000157">
    <property type="entry name" value="Uncharacterized protein"/>
    <property type="match status" value="1"/>
</dbReference>
<evidence type="ECO:0000256" key="8">
    <source>
        <dbReference type="PROSITE-ProRule" id="PRU00059"/>
    </source>
</evidence>
<proteinExistence type="predicted"/>
<dbReference type="InterPro" id="IPR002035">
    <property type="entry name" value="VWF_A"/>
</dbReference>
<dbReference type="OrthoDB" id="6132182at2759"/>
<dbReference type="InterPro" id="IPR036465">
    <property type="entry name" value="vWFA_dom_sf"/>
</dbReference>
<dbReference type="GO" id="GO:0005576">
    <property type="term" value="C:extracellular region"/>
    <property type="evidence" value="ECO:0007669"/>
    <property type="project" value="UniProtKB-SubCell"/>
</dbReference>
<feature type="disulfide bond" evidence="10">
    <location>
        <begin position="365"/>
        <end position="392"/>
    </location>
</feature>
<feature type="domain" description="VWFA" evidence="16">
    <location>
        <begin position="5714"/>
        <end position="5891"/>
    </location>
</feature>
<evidence type="ECO:0000313" key="19">
    <source>
        <dbReference type="Proteomes" id="UP000838412"/>
    </source>
</evidence>
<feature type="disulfide bond" evidence="10">
    <location>
        <begin position="6493"/>
        <end position="6520"/>
    </location>
</feature>
<feature type="domain" description="Sushi" evidence="17">
    <location>
        <begin position="2726"/>
        <end position="2782"/>
    </location>
</feature>
<feature type="domain" description="EGF-like" evidence="15">
    <location>
        <begin position="393"/>
        <end position="428"/>
    </location>
</feature>
<dbReference type="EMBL" id="OV696697">
    <property type="protein sequence ID" value="CAH1241296.1"/>
    <property type="molecule type" value="Genomic_DNA"/>
</dbReference>
<dbReference type="InterPro" id="IPR000436">
    <property type="entry name" value="Sushi_SCR_CCP_dom"/>
</dbReference>
<evidence type="ECO:0000259" key="16">
    <source>
        <dbReference type="PROSITE" id="PS50234"/>
    </source>
</evidence>
<dbReference type="SMART" id="SM00032">
    <property type="entry name" value="CCP"/>
    <property type="match status" value="22"/>
</dbReference>
<dbReference type="InterPro" id="IPR035914">
    <property type="entry name" value="Sperma_CUB_dom_sf"/>
</dbReference>
<feature type="disulfide bond" evidence="10">
    <location>
        <begin position="1729"/>
        <end position="1756"/>
    </location>
</feature>
<dbReference type="Gene3D" id="2.10.25.10">
    <property type="entry name" value="Laminin"/>
    <property type="match status" value="8"/>
</dbReference>
<feature type="disulfide bond" evidence="9">
    <location>
        <begin position="5154"/>
        <end position="5163"/>
    </location>
</feature>
<accession>A0A8J9YT82</accession>
<feature type="domain" description="Sushi" evidence="17">
    <location>
        <begin position="4788"/>
        <end position="4844"/>
    </location>
</feature>
<feature type="domain" description="Sushi" evidence="17">
    <location>
        <begin position="3242"/>
        <end position="3298"/>
    </location>
</feature>
<feature type="disulfide bond" evidence="10">
    <location>
        <begin position="6207"/>
        <end position="6234"/>
    </location>
</feature>
<feature type="domain" description="VWFA" evidence="16">
    <location>
        <begin position="4891"/>
        <end position="5062"/>
    </location>
</feature>
<evidence type="ECO:0000256" key="7">
    <source>
        <dbReference type="ARBA" id="ARBA00023180"/>
    </source>
</evidence>
<feature type="disulfide bond" evidence="10">
    <location>
        <begin position="5097"/>
        <end position="5124"/>
    </location>
</feature>
<evidence type="ECO:0000256" key="13">
    <source>
        <dbReference type="SAM" id="SignalP"/>
    </source>
</evidence>
<feature type="domain" description="VWFA" evidence="16">
    <location>
        <begin position="2805"/>
        <end position="2976"/>
    </location>
</feature>
<feature type="domain" description="CUB" evidence="14">
    <location>
        <begin position="27"/>
        <end position="142"/>
    </location>
</feature>
<keyword evidence="2" id="KW-0964">Secreted</keyword>
<dbReference type="Pfam" id="PF00008">
    <property type="entry name" value="EGF"/>
    <property type="match status" value="7"/>
</dbReference>
<feature type="region of interest" description="Disordered" evidence="11">
    <location>
        <begin position="6711"/>
        <end position="6744"/>
    </location>
</feature>
<feature type="disulfide bond" evidence="9">
    <location>
        <begin position="958"/>
        <end position="967"/>
    </location>
</feature>
<dbReference type="PROSITE" id="PS01180">
    <property type="entry name" value="CUB"/>
    <property type="match status" value="1"/>
</dbReference>
<keyword evidence="12" id="KW-0812">Transmembrane</keyword>
<feature type="domain" description="VWFA" evidence="16">
    <location>
        <begin position="3321"/>
        <end position="3496"/>
    </location>
</feature>
<feature type="domain" description="VWFA" evidence="16">
    <location>
        <begin position="698"/>
        <end position="870"/>
    </location>
</feature>
<dbReference type="Pfam" id="PF00092">
    <property type="entry name" value="VWA"/>
    <property type="match status" value="24"/>
</dbReference>
<keyword evidence="19" id="KW-1185">Reference proteome</keyword>
<feature type="domain" description="Sushi" evidence="17">
    <location>
        <begin position="4248"/>
        <end position="4304"/>
    </location>
</feature>
<feature type="domain" description="Sushi" evidence="17">
    <location>
        <begin position="5356"/>
        <end position="5412"/>
    </location>
</feature>
<feature type="disulfide bond" evidence="10">
    <location>
        <begin position="3269"/>
        <end position="3296"/>
    </location>
</feature>
<feature type="domain" description="Sushi" evidence="17">
    <location>
        <begin position="621"/>
        <end position="677"/>
    </location>
</feature>
<dbReference type="Gene3D" id="2.10.70.10">
    <property type="entry name" value="Complement Module, domain 1"/>
    <property type="match status" value="22"/>
</dbReference>
<feature type="domain" description="EGF-like" evidence="15">
    <location>
        <begin position="1475"/>
        <end position="1510"/>
    </location>
</feature>
<feature type="disulfide bond" evidence="9">
    <location>
        <begin position="6245"/>
        <end position="6262"/>
    </location>
</feature>
<feature type="domain" description="EGF-like" evidence="15">
    <location>
        <begin position="4306"/>
        <end position="4338"/>
    </location>
</feature>
<feature type="disulfide bond" evidence="10">
    <location>
        <begin position="1447"/>
        <end position="1474"/>
    </location>
</feature>
<feature type="disulfide bond" evidence="10">
    <location>
        <begin position="2495"/>
        <end position="2522"/>
    </location>
</feature>
<keyword evidence="6 9" id="KW-1015">Disulfide bond</keyword>
<dbReference type="InterPro" id="IPR050525">
    <property type="entry name" value="ECM_Assembly_Org"/>
</dbReference>
<feature type="domain" description="VWFA" evidence="16">
    <location>
        <begin position="1523"/>
        <end position="1694"/>
    </location>
</feature>
<dbReference type="PROSITE" id="PS50026">
    <property type="entry name" value="EGF_3"/>
    <property type="match status" value="9"/>
</dbReference>
<keyword evidence="4 13" id="KW-0732">Signal</keyword>
<dbReference type="CDD" id="cd00054">
    <property type="entry name" value="EGF_CA"/>
    <property type="match status" value="9"/>
</dbReference>
<feature type="disulfide bond" evidence="9">
    <location>
        <begin position="4868"/>
        <end position="4877"/>
    </location>
</feature>
<evidence type="ECO:0000256" key="10">
    <source>
        <dbReference type="PROSITE-ProRule" id="PRU00302"/>
    </source>
</evidence>
<feature type="domain" description="VWFA" evidence="16">
    <location>
        <begin position="3063"/>
        <end position="3234"/>
    </location>
</feature>
<feature type="domain" description="Sushi" evidence="17">
    <location>
        <begin position="1702"/>
        <end position="1758"/>
    </location>
</feature>
<feature type="domain" description="Sushi" evidence="17">
    <location>
        <begin position="2468"/>
        <end position="2524"/>
    </location>
</feature>
<feature type="disulfide bond" evidence="10">
    <location>
        <begin position="3527"/>
        <end position="3554"/>
    </location>
</feature>
<feature type="domain" description="VWFA" evidence="16">
    <location>
        <begin position="3643"/>
        <end position="3814"/>
    </location>
</feature>
<feature type="disulfide bond" evidence="10">
    <location>
        <begin position="905"/>
        <end position="932"/>
    </location>
</feature>
<keyword evidence="12" id="KW-0472">Membrane</keyword>
<feature type="domain" description="VWFA" evidence="16">
    <location>
        <begin position="1779"/>
        <end position="1953"/>
    </location>
</feature>
<sequence>MEKVKRFLAPLLVVLLWSGVSSGQDICSTPEYTAPSGNITSPNYPADYNDRLDCIALIRVPGASGYRLYFEDFEVEDQDGSSCKDVLEVGASDTYPLNPVLTNLCGNITIPTTTVSSPVVWLNFFTDRNVVRRGFLIRYETLAATTPAPECTQFGGVDLVFLLDGSASVGASNFELVKDFTQQTAAKFDISDTRTRVAVAQYSSTPQVEFNLNANSAVDTLSNGIEQITYMNGDSTFTGFAIEFVRQSAFSSFNGARDDKPDIMVVVTDGQSADSVVSSAATAREQGVTMFAVGVGTSIGLAELEAIAGYSDRVLQLNDFVQLAQSADTIQSTLCGLAYCGDPGAPVNGYRRGSFFEGTTITFGCNDGYLLVGSTNASCRGDGTWSDPVPTCITPCNPNPCLNNGVCLAAGNSYTCACTTNYQGNNCQYYTPCLVRNPEFDLIFLLDESGSIGVDNFKFVKDFTERMANNFDISSNGTRVGVVQFSNFPGTEFSLNTFTDKAEVLDAISKINYNGGSTFTGAAINFVRNNEFMSVNGDRDDVPNILIVVTDGNPNDDVSAPAIAANNAGITTYAVGIGSNVDQSNLVLMTAGRAGRVLQAADFVDLTTVIGTLQENVCDAVYCGNPGTPDNGFQVGTYFETDLVTWGCNQGFQLVGAVSSVCQGNGAWTNAVPTCVAITTPAPTAAPVCANLAYPGADLVFLLDGSGSIGTDNFQLVKAFTKEVIRNFAVSPTETRVGLLQYSDTTDNEFFLNQFDTRDELNTAVDNVVYKTGGTFTGFAVEFTRQIAFRTSAGTRDNYPDILLVVTDGNSQDSVTSAVASAIDQGILIYAVGVGNNVDFATLLELTGGVNSRVLQVSDFTGLATAAQTLPNVLCAAAYCGDPGTPTNGYRRGTFFVDSVVAFGCNDGYLLQGSSNTSCLGTGQWSDPVPVCVDRCDPNPCFHGAACSVQGSSFICVCPPNYEGNLCQYYTPCLNRSVEFDLVFLVDKSSSVGPANFELVKDFMYDFTNTFSVGLPDTRVGAVQFADTQTKDFDMDTFATKEQTLAGIQNIVYTDSQVGGVVTGAAIDFVRQNSYTRANGDRTSVPDLLVVITSSASTDDVTNAQVTAEKEGITIYTVGVTNSIGFAELASTAGSSSRVVRVNDFSDLDAIRRPLHETICQAAFCSDPGTPANGFQQGTYFEGNTVTFGCNFGFVLSGVDNTVCQADGSWSNPVPVCVAVTTPAPTQAPACNDFPLFNGTDLVFLLDGSGSVGSSNFDLVKTFTKNVVQNFDVSQTATRVAVVQYSDQLRTEFTLDAFSTKNEVYNAIDNIGYLTGGTFTGFAIDFAMQSVFTSLSGERDGYPDLLVVVTDGLSSDDVSGPAATARSQGVTIYAVGVGNDIDFNTLEQIAGLTSRVSQVSDFSNLVTLSQTLPQDICTACYCGNPGAPVNGYTRGGFFGGSTVAFGCNDGFLLQGASSAVCQADCTWSAAPPICTDVCDPNPCLNGGTCQAVAFSSSCTCPPSYEGDICQRYSPCYNRNIELDLVFLLDGSGSVTTANFDIVKEFTRRLANNFDVSLADTRVGVVQFSDSPTSEFNLNSFNTNEQVDLAIRNIQYQQGGTNTGAAINFALVNSFSVNNGDRSDAPDVMIVVTDGQSSDDVAGPAQNARNAGISMYAVGIGNSVDTNELLQIAGQADRVVQSADFSTLFSVGEDLQELVCDAGWCGDPGTPVNGFRLGSFFEGHVVTFGCNAGFILSGASSTICQGDGSWSNAVPVCVAVTTPSPTRAPVCTEFSFGGLDLVFLLDGSGSVTAPNFDLVKDFTSGVVSEFDISITESRIGVVQFSDTLRTEFFLSSFSTKQEVLQAISGIQYLQGNTLTGAAISFTTASSFSTPAGNRPNFPDFMIVVTDGLSQDSVVQPAQSARDQGITVFAVGVGNEIDFTTLLQITGVPEYILQVTDFSDLLAAQLQVAQIACNLSYCGDPGTPVNGYHRGSYFEGSVVTYGCNDGFLLQGASSTTCLGNGQWSDQVPVCLLITTPASTTPMPDPVCVNFTPVDMVFLLDGSGSVTEPNFELVKQFTQDVVLNFNISSATTRVGLVQYSDTIRTEFFLNSYPTREQLLLAISDVDYLQGNTLTGAAIDFVRTSSFSIPAGNRLTLPDVLIVVTDGLSQDDVTGPAQIARDNGITIYAVGIGSEVDFATLLEIAGVQSRILQINDFSSLLDAEEQLTEIVCNISYCGDPGAPVNGFRNGNFFQGSMVTWGCNAGYYLMGAPNATCLGNGQWSELVPMCMEIITTPAPAEVCQSFTPVDMVFLLDGSGSVTAPNFELVKDFTQDVIRNFNVSTSATRVGVVQFSDTVRTEFFLNTFQTKNQVLQAVDGLGYLQGNTLTGAAIDFVRTSTFSTPAGNRPGQPDFLVVVTDGLSQDNVAIPAQTARNNGISIFAVGIGSEVDTDTLLQIAGTPARILQINDFAGLVNAEEQLTNIVCNISFCGDPGAPANGFRLGEFFTGSTVIFGCNAGFILQGDTNTLCLENGQWNNPVPVCVVVTTIPPTTTPAPISVCSSITPVDLVFLLDGSSSITSPNFQIVKDFTADVVRTFNVSSAATNVGLVQYSDTIRTEFFLNSFDTKSQVLNAIGSIGYLQGNTRTGSAIDFVRISSFSVPAGNRGNQPDYLIVVTDGLSQDDVAVPAQTARNDGISIFAVGIGNEIDFTTLLNIAGSPNRILQINDFAGLANAQEQLTDIVCNLTCCGDPGAPENGFRRGSFCLGDTVEFGCNDGYILQGAMSAGCQSDGQWDDILPICVAITTMAPTTTPAPISVCSSITPVDLVFLLDGSSSITSPNFQIVKDFTADVVRTFNVSSAATNVGLVQYSDTIRTEFFLNSFDSKSQVLNAIGSIGYLQGNTRTGAAIDFVRISSFSVPAGNRGNQPDYLIVVTDGLSQDDVVVPAQTARNDGISIFAVGIGNEIDFTTLLNIAGSPNRILQINDFAGLANAQEQLTDIVCNLTCCGDPGAPENGFRRGSFCLGDTVEFGCNDGYILQGATSASCQGDGQWDDVLPICVAFTTIPPTTTPAPISVCSSITPVDLVFLLDGSSSITSPNFQIVKDFTADVVRTFNVSSAATNVGLVQYSDTIRTEFFLNSFDTKSQVLNALGSIGYLQGNTRTGAAIDFVRISSFSVPAGNRGNQPDYLIVVTDGLSQDDVVVPAQTARNDGISIFAVGIGNEIDFTTLLNIAGSPNRILQINDFAGLANAQEQLTDIVCNLTCCGDPGAPENGFRRGSFCLGDTVEFGCNDGYILQGATSAGCQSDGQWDDVLPICVAITTIPPTTTPAPISVCSSITPVDLVFLLDGSSSITSPNFQIVKDFTADVVRTFNVSSAASNVGLVQYSDTIRTEFFLNSFDSKSQVLNAIGSIGYLQGNTRTGAAIDFVRISSFSVPAGNRGNQPDYLVVVTDGLSQDDVLVPAQTARFDGINIFAVGIGNEIDLTTLLHIAGSPNRILQINDFAGLASATGQLTDIVCNLTCCGDPGAPVNGFRRGSFCLGDTVEFGCNDGYILQGATSASCQSDGQWDDVLPICFAMTTIQGPTLPATTTPLTTQAETTATSIPATIPETTALQTTSPAVVTPEMLTTDESTVLVSTSPFPPTTVSTTMTTTMDPLCSGFALDLVFLVDGSSSVGSDNFETIKVFLEAITSGFEVSSTQTRVGVVQYSTRINTEFDLNSFATEAEVINAIRGLSHQRGSTFTGAGITFTRVESFTGASGDRPEAPNVLIVITDGISADSVDAPAEAARAENITTYSIGIGDEINYLTLLSIAGVRERVLNVTTFSELNDLDEILIPILCERPTTTPEPTTTPLPTTEVITTEEATTMLLTTVEPCERLEVDVVFLIDGSSSISLLNFDLLKTFLQNITMKFDVSSDITRIGVVQYSTEVNTEFELRTYATEFEVIDAIRNITRQRGSTFIGAGINFVRTNSFTVSAGDRPLAPNILVTITDGISADAVAGPAQAARDQGILTYSIGIGEEIQWPTLLSIAGARHRVFNVTSFSELPGIEDSLTSLLCEVTPVTPGPSTTVLPTTPFFPLCTNLPYPGADLVFLLDGSASITSTNFELVKDFAERVSRHFTISSTATNVGAVQYSDTVRSEFFLNSFDTSFEVVRALDGIGYLRGGTFTGFALDFVQQSAFSSVAGARDGYPDILVVVTDGVSQDDVVAPAEAARKEGITVFAVGIGSGVDYATLLQIAGISDRILQIDNFVDLTSASQTLPDYVCNLAWCGNPGTPTNGYTRGSFLQGSVVLFGCDDGYDLIGSVNSTCLSNGQWTDPLPTCRDCCDITVCYNGGVCDNSNGVCSCVCAAGYQGPQCQYYASCQGRDVPLDILFLLDGSGSVGPANFDLMKDFTRTLARNFDIAANLTQIGVVQYSDTVNREFGLGDFHNRQDVLNAINAISYQAGGTLTGAAIDFVRQTSFTTADGDRPDVPNMLIVVTDGVSGDSVQGPADAARREGITTFGVGIGNGIDFATLLQIAGDSDRILQAADFSALTTVAQTLQEVVCDLQYCGDPGAPENGWRYGNFFEGGSFEWGCDSGYYLSGSVGATCTNSTWDNSVPMCIAITTTPPPTTPRAPVCANFPYGGLDLVFLLDGSGSVGTTNFELVKDFTSEVVLNFNISADTTNVGVVQYSDTVRNEFFLSSYDTKLPLIDAINQISYLTGGTLTGFAIDYVRQSSFSRPAGARNTFPDVLVVLTDGQSQDDVVSSAASARSQGITIFAVGIGSEVDFTTLLQISGYPSRILQIQDFATLVTEGRRLPDIVCQSTYCDDPGTPVNGYRRGGFFEDSVVTFGCNDGYLLIGEATTTCLGDGQWSNAVPVCQDVCDPNPCLNGGTCQPTGTTSRCLCPNRYSGRFCEYYTPCLNHTIALDLIFLLDGSGSITAPNFELVKSFTYSVSRNFDISPNATRIGVAQYSDTNSLEFNLNRYSTKDEVLNAVNAISYQGGGTYTGSALDFVRQNMLVESAGDRPMSPNILVVATDGESSDDQRTPAEVLRNAGTLVYAVGIGAGVSGTTLLDISGDSSRVLQATDFASLEVIGRELQEFICDAAYCGDPGTPEFGSRFGDFFEGGVVTFQCDPTYTLLGSTTTTCFGNGTWSDPVPICVSPDPCNSSPCLNGGTCQRVGLTTEYTCVCPEGYHGSICQNYAACSDRPLNLDIVFLLDGSGSVGASNFDLLKTFTTRIAGNFDVLTNLTRIGVVQYSDQPNNEFVLNTFSTEAEVIAAISAIGYQNGGTATGAAIDHVRQNVFISASGDRADAPNILIVMTDGVSNDDVSVPAMAARDAGITIYSVGIGDGVDINTLQQIAGDPNKVLQATGFSGLDEIGGRLEELVCDATYCGDPGAPVNGFRNGNFFEGGTVTWGCFNGFNIVGALTAVCLGNGTWSEPVPECMAPTTPPPPGCDELSFGGWDLVFLLDGSGSVGSDNFQNVKNFTKLITDLFPVTVNATKVGLVQFSDTIQKEFDLVDYSTKGEVLAAIDNISYLGGGTYTGNAIDYVRQVSFNTVNGNRGDYPDMLIVLTDGESFDPVTFASQSARDQGITIFAIGVGTGVDYATLELIAGDSQKVQQVTDFADLTSFNVINYLEAWLCRGAYCGDPGVPVNGVRRGTYFQGGQVDFGCDDGYTLAGSSSITCQPDGLWTDVVPTCLFIDNCDPNPCLNGAQCFQTADSYRCTCAEGYEGTNCEIYTASFSKAYDLVFLLDGSGSVGTSSFDLMKSFTNRMVTNFDVSPTSTRIGVVQYSSQGSVAAEFQLDSFNNKNDVIAAVNAIVYQNGNTYTGEALDFVRQNSFSVANGGRADAANVLVVITDGQSVDDVTGPATDLLREGVMVYAVGIGSGIQYSTLEAIAQDQGRVLQANSFTNLTNTAQTLQETLGDAQYCGSPGIPQDGYTYGLFFEGSTVTYSCEVGFTLDGASSAQCMNGTWDNSPPTCIPPDPCLADPCYNGGTCVRTGLTTDFTCTCPSDYTGDICQSYTACLGRSLDFDLALLLDGSGSVGADNFNLVKQFAKRLVDNFEISQTDNKVGVVQYSSSSNVEFYLNAFSTKQPVLDAIDGIVYQQGGTNTGAAITFTMQEIFASANGARANYPDILVVVTDGESSDDVAAPALSARNEGTLIYAVGVGNGVNQATLLQIAGSAAQVLQAADFAGLTTVVQSLQQNLCDAAYCGDPGAPANGNRVGGYFQGNTVTFACSSGYSLQGSATATCQSSGQWSSAVPTCVANDPCLANPCQNGATCAQVGSTSQFTCTCPQGYTGNNCEVFSACTDSALDIDLVLLLDGSGSVGSDNFNLLKAFTQYIVGNFDIAVNNTRVGVVQYSDFNNIEFNLNEYATKAEVLAAIGAITYQRGGTFTGAAIDFVRQDVFTTAGGNRADKPDVLLVLTDGESSDAVAGPAQNTLNAGITIYAVGIGSGVNADTLQEIAGDPGRVLQAADFQGLAAVTNQLQEALCTTAYCGDPGAPVNGNRAGTFFEGGVLQFTCNAGFELVGEASATCQGSGEWSNPVPVCTPGAPTAPTSQGFPLVILDTTANTFDQAAFQEAIAASANTYCTTAGNCAAGTGLDFTAANVAVLSAAPAVDGGLALTFVVQNANGASLLTDSELDAILTQYEAAIETQGNFEYSMGTQATEPTTTAEGRSSGLDQTELVIIIVAAIFAFICIVVSAYAIFRSFGQQKGKVKLNEPPKEDVYSSVIKNRASSAYDSENGHENTAFMEMNGDGAEARPPKDSVTQL</sequence>
<feature type="domain" description="Sushi" evidence="17">
    <location>
        <begin position="1420"/>
        <end position="1476"/>
    </location>
</feature>
<evidence type="ECO:0000256" key="11">
    <source>
        <dbReference type="SAM" id="MobiDB-lite"/>
    </source>
</evidence>
<dbReference type="Proteomes" id="UP000838412">
    <property type="component" value="Chromosome 12"/>
</dbReference>
<feature type="domain" description="VWFA" evidence="16">
    <location>
        <begin position="158"/>
        <end position="330"/>
    </location>
</feature>
<protein>
    <submittedName>
        <fullName evidence="18">COL6A3 protein</fullName>
    </submittedName>
</protein>
<feature type="domain" description="Sushi" evidence="17">
    <location>
        <begin position="1958"/>
        <end position="2014"/>
    </location>
</feature>
<keyword evidence="5" id="KW-0677">Repeat</keyword>
<evidence type="ECO:0000256" key="5">
    <source>
        <dbReference type="ARBA" id="ARBA00022737"/>
    </source>
</evidence>
<keyword evidence="12" id="KW-1133">Transmembrane helix</keyword>
<dbReference type="CDD" id="cd00041">
    <property type="entry name" value="CUB"/>
    <property type="match status" value="1"/>
</dbReference>
<feature type="domain" description="EGF-like" evidence="15">
    <location>
        <begin position="5126"/>
        <end position="5164"/>
    </location>
</feature>
<feature type="disulfide bond" evidence="10">
    <location>
        <begin position="4275"/>
        <end position="4302"/>
    </location>
</feature>
<dbReference type="Gene3D" id="2.60.120.290">
    <property type="entry name" value="Spermadhesin, CUB domain"/>
    <property type="match status" value="1"/>
</dbReference>
<feature type="disulfide bond" evidence="10">
    <location>
        <begin position="5638"/>
        <end position="5665"/>
    </location>
</feature>
<keyword evidence="7" id="KW-0325">Glycoprotein</keyword>
<feature type="disulfide bond" evidence="10">
    <location>
        <begin position="1985"/>
        <end position="2012"/>
    </location>
</feature>
<comment type="caution">
    <text evidence="9">Lacks conserved residue(s) required for the propagation of feature annotation.</text>
</comment>
<feature type="domain" description="VWFA" evidence="16">
    <location>
        <begin position="981"/>
        <end position="1159"/>
    </location>
</feature>
<dbReference type="FunFam" id="2.10.70.10:FF:000222">
    <property type="entry name" value="Uncharacterized protein"/>
    <property type="match status" value="3"/>
</dbReference>
<feature type="disulfide bond" evidence="9">
    <location>
        <begin position="1500"/>
        <end position="1509"/>
    </location>
</feature>
<feature type="disulfide bond" evidence="10">
    <location>
        <begin position="648"/>
        <end position="675"/>
    </location>
</feature>
<feature type="disulfide bond" evidence="9">
    <location>
        <begin position="6264"/>
        <end position="6273"/>
    </location>
</feature>
<dbReference type="PRINTS" id="PR00453">
    <property type="entry name" value="VWFADOMAIN"/>
</dbReference>
<dbReference type="GO" id="GO:0005509">
    <property type="term" value="F:calcium ion binding"/>
    <property type="evidence" value="ECO:0007669"/>
    <property type="project" value="InterPro"/>
</dbReference>
<feature type="domain" description="Sushi" evidence="17">
    <location>
        <begin position="2984"/>
        <end position="3040"/>
    </location>
</feature>
<feature type="domain" description="VWFA" evidence="16">
    <location>
        <begin position="6287"/>
        <end position="6458"/>
    </location>
</feature>
<evidence type="ECO:0000259" key="17">
    <source>
        <dbReference type="PROSITE" id="PS50923"/>
    </source>
</evidence>
<dbReference type="PANTHER" id="PTHR24020:SF87">
    <property type="entry name" value="COLLAGEN ALPHA-1(VI) CHAIN-LIKE"/>
    <property type="match status" value="1"/>
</dbReference>
<feature type="disulfide bond" evidence="9">
    <location>
        <begin position="418"/>
        <end position="427"/>
    </location>
</feature>
<dbReference type="Pfam" id="PF00084">
    <property type="entry name" value="Sushi"/>
    <property type="match status" value="22"/>
</dbReference>
<feature type="transmembrane region" description="Helical" evidence="12">
    <location>
        <begin position="6658"/>
        <end position="6680"/>
    </location>
</feature>
<feature type="domain" description="Sushi" evidence="17">
    <location>
        <begin position="5895"/>
        <end position="5950"/>
    </location>
</feature>
<feature type="chain" id="PRO_5035430995" evidence="13">
    <location>
        <begin position="24"/>
        <end position="6744"/>
    </location>
</feature>
<dbReference type="SUPFAM" id="SSF57535">
    <property type="entry name" value="Complement control module/SCR domain"/>
    <property type="match status" value="22"/>
</dbReference>
<dbReference type="FunFam" id="2.10.25.10:FF:000173">
    <property type="entry name" value="Neurogenic locus notch protein 2"/>
    <property type="match status" value="1"/>
</dbReference>
<evidence type="ECO:0000256" key="3">
    <source>
        <dbReference type="ARBA" id="ARBA00022536"/>
    </source>
</evidence>
<feature type="domain" description="Sushi" evidence="17">
    <location>
        <begin position="5611"/>
        <end position="5667"/>
    </location>
</feature>
<feature type="domain" description="VWFA" evidence="16">
    <location>
        <begin position="4351"/>
        <end position="4522"/>
    </location>
</feature>
<dbReference type="CDD" id="cd00033">
    <property type="entry name" value="CCP"/>
    <property type="match status" value="22"/>
</dbReference>
<feature type="domain" description="Sushi" evidence="17">
    <location>
        <begin position="5070"/>
        <end position="5126"/>
    </location>
</feature>
<dbReference type="FunFam" id="3.40.50.410:FF:000004">
    <property type="entry name" value="collagen alpha-6(VI) chain"/>
    <property type="match status" value="23"/>
</dbReference>
<feature type="disulfide bond" evidence="9">
    <location>
        <begin position="5978"/>
        <end position="5987"/>
    </location>
</feature>
<feature type="disulfide bond" evidence="9">
    <location>
        <begin position="4328"/>
        <end position="4337"/>
    </location>
</feature>
<evidence type="ECO:0000256" key="1">
    <source>
        <dbReference type="ARBA" id="ARBA00004613"/>
    </source>
</evidence>
<feature type="domain" description="Sushi" evidence="17">
    <location>
        <begin position="6466"/>
        <end position="6522"/>
    </location>
</feature>
<evidence type="ECO:0000259" key="15">
    <source>
        <dbReference type="PROSITE" id="PS50026"/>
    </source>
</evidence>
<dbReference type="CDD" id="cd01472">
    <property type="entry name" value="vWA_collagen"/>
    <property type="match status" value="14"/>
</dbReference>
<feature type="domain" description="Sushi" evidence="17">
    <location>
        <begin position="338"/>
        <end position="394"/>
    </location>
</feature>
<dbReference type="InterPro" id="IPR001881">
    <property type="entry name" value="EGF-like_Ca-bd_dom"/>
</dbReference>
<feature type="domain" description="EGF-like" evidence="15">
    <location>
        <begin position="5667"/>
        <end position="5703"/>
    </location>
</feature>
<feature type="domain" description="EGF-like" evidence="15">
    <location>
        <begin position="5950"/>
        <end position="5988"/>
    </location>
</feature>
<feature type="disulfide bond" evidence="10">
    <location>
        <begin position="2753"/>
        <end position="2780"/>
    </location>
</feature>
<dbReference type="PROSITE" id="PS50234">
    <property type="entry name" value="VWFA"/>
    <property type="match status" value="24"/>
</dbReference>
<feature type="domain" description="Sushi" evidence="17">
    <location>
        <begin position="878"/>
        <end position="934"/>
    </location>
</feature>